<evidence type="ECO:0000256" key="11">
    <source>
        <dbReference type="SAM" id="Phobius"/>
    </source>
</evidence>
<dbReference type="RefSeq" id="WP_153858963.1">
    <property type="nucleotide sequence ID" value="NZ_CP045913.1"/>
</dbReference>
<evidence type="ECO:0000256" key="7">
    <source>
        <dbReference type="ARBA" id="ARBA00022927"/>
    </source>
</evidence>
<comment type="similarity">
    <text evidence="2">Belongs to the GSP M family.</text>
</comment>
<dbReference type="GO" id="GO:0005886">
    <property type="term" value="C:plasma membrane"/>
    <property type="evidence" value="ECO:0007669"/>
    <property type="project" value="UniProtKB-SubCell"/>
</dbReference>
<keyword evidence="8 11" id="KW-1133">Transmembrane helix</keyword>
<dbReference type="AlphaFoldDB" id="A0A5Q2VEW2"/>
<dbReference type="InterPro" id="IPR023229">
    <property type="entry name" value="T2SS_M_periplasmic_sf"/>
</dbReference>
<evidence type="ECO:0000256" key="1">
    <source>
        <dbReference type="ARBA" id="ARBA00004377"/>
    </source>
</evidence>
<dbReference type="InterPro" id="IPR007690">
    <property type="entry name" value="T2SS_GspM"/>
</dbReference>
<comment type="subcellular location">
    <subcellularLocation>
        <location evidence="1">Cell inner membrane</location>
        <topology evidence="1">Single-pass membrane protein</topology>
    </subcellularLocation>
</comment>
<evidence type="ECO:0008006" key="14">
    <source>
        <dbReference type="Google" id="ProtNLM"/>
    </source>
</evidence>
<evidence type="ECO:0000256" key="5">
    <source>
        <dbReference type="ARBA" id="ARBA00022519"/>
    </source>
</evidence>
<evidence type="ECO:0000256" key="2">
    <source>
        <dbReference type="ARBA" id="ARBA00010637"/>
    </source>
</evidence>
<feature type="transmembrane region" description="Helical" evidence="11">
    <location>
        <begin position="12"/>
        <end position="30"/>
    </location>
</feature>
<dbReference type="Gene3D" id="3.30.1360.100">
    <property type="entry name" value="General secretion pathway protein M, EpsM"/>
    <property type="match status" value="1"/>
</dbReference>
<dbReference type="Proteomes" id="UP000381260">
    <property type="component" value="Chromosome"/>
</dbReference>
<reference evidence="12 13" key="1">
    <citation type="submission" date="2019-11" db="EMBL/GenBank/DDBJ databases">
        <title>The Phosphoenolpyruvate Phosphotransferase System Regulates Serratia proteamaculans 336X Biofilm Formation and Wheat Roots colonization.</title>
        <authorList>
            <person name="Liu F."/>
        </authorList>
    </citation>
    <scope>NUCLEOTIDE SEQUENCE [LARGE SCALE GENOMIC DNA]</scope>
    <source>
        <strain evidence="12 13">336X</strain>
    </source>
</reference>
<evidence type="ECO:0000256" key="10">
    <source>
        <dbReference type="SAM" id="Coils"/>
    </source>
</evidence>
<accession>A0A5Q2VEW2</accession>
<name>A0A5Q2VEW2_SERPR</name>
<keyword evidence="5" id="KW-0997">Cell inner membrane</keyword>
<dbReference type="GO" id="GO:0015628">
    <property type="term" value="P:protein secretion by the type II secretion system"/>
    <property type="evidence" value="ECO:0007669"/>
    <property type="project" value="InterPro"/>
</dbReference>
<evidence type="ECO:0000256" key="3">
    <source>
        <dbReference type="ARBA" id="ARBA00022448"/>
    </source>
</evidence>
<evidence type="ECO:0000256" key="4">
    <source>
        <dbReference type="ARBA" id="ARBA00022475"/>
    </source>
</evidence>
<evidence type="ECO:0000256" key="8">
    <source>
        <dbReference type="ARBA" id="ARBA00022989"/>
    </source>
</evidence>
<keyword evidence="9 11" id="KW-0472">Membrane</keyword>
<evidence type="ECO:0000313" key="12">
    <source>
        <dbReference type="EMBL" id="QGH61923.1"/>
    </source>
</evidence>
<proteinExistence type="inferred from homology"/>
<protein>
    <recommendedName>
        <fullName evidence="14">Type II secretion system protein M</fullName>
    </recommendedName>
</protein>
<feature type="coiled-coil region" evidence="10">
    <location>
        <begin position="29"/>
        <end position="56"/>
    </location>
</feature>
<dbReference type="EMBL" id="CP045913">
    <property type="protein sequence ID" value="QGH61923.1"/>
    <property type="molecule type" value="Genomic_DNA"/>
</dbReference>
<organism evidence="12 13">
    <name type="scientific">Serratia proteamaculans</name>
    <dbReference type="NCBI Taxonomy" id="28151"/>
    <lineage>
        <taxon>Bacteria</taxon>
        <taxon>Pseudomonadati</taxon>
        <taxon>Pseudomonadota</taxon>
        <taxon>Gammaproteobacteria</taxon>
        <taxon>Enterobacterales</taxon>
        <taxon>Yersiniaceae</taxon>
        <taxon>Serratia</taxon>
    </lineage>
</organism>
<keyword evidence="6 11" id="KW-0812">Transmembrane</keyword>
<dbReference type="GO" id="GO:0015627">
    <property type="term" value="C:type II protein secretion system complex"/>
    <property type="evidence" value="ECO:0007669"/>
    <property type="project" value="InterPro"/>
</dbReference>
<keyword evidence="3" id="KW-0813">Transport</keyword>
<sequence length="149" mass="16552">MNYRQALGKKRGKLLWCGLVVWLCLLAFYIQQKNQFQQAASELAQLQRNAQRLSMLRRHQPPALPQGSSLQALLKTSAEKHGVLLGMLHPVQQTLDIALPPQPLKPLLSWLGSLQQEYGIGVDAIDLSRSGEGDVVTVKKLSLHAPSIR</sequence>
<evidence type="ECO:0000313" key="13">
    <source>
        <dbReference type="Proteomes" id="UP000381260"/>
    </source>
</evidence>
<dbReference type="SUPFAM" id="SSF103054">
    <property type="entry name" value="General secretion pathway protein M, EpsM"/>
    <property type="match status" value="1"/>
</dbReference>
<keyword evidence="10" id="KW-0175">Coiled coil</keyword>
<gene>
    <name evidence="12" type="ORF">GHV41_14270</name>
</gene>
<keyword evidence="7" id="KW-0653">Protein transport</keyword>
<dbReference type="Pfam" id="PF04612">
    <property type="entry name" value="T2SSM"/>
    <property type="match status" value="1"/>
</dbReference>
<keyword evidence="4" id="KW-1003">Cell membrane</keyword>
<evidence type="ECO:0000256" key="6">
    <source>
        <dbReference type="ARBA" id="ARBA00022692"/>
    </source>
</evidence>
<evidence type="ECO:0000256" key="9">
    <source>
        <dbReference type="ARBA" id="ARBA00023136"/>
    </source>
</evidence>